<dbReference type="InterPro" id="IPR013078">
    <property type="entry name" value="His_Pase_superF_clade-1"/>
</dbReference>
<evidence type="ECO:0000313" key="1">
    <source>
        <dbReference type="EMBL" id="KAK3278827.1"/>
    </source>
</evidence>
<evidence type="ECO:0000313" key="2">
    <source>
        <dbReference type="Proteomes" id="UP001190700"/>
    </source>
</evidence>
<dbReference type="SUPFAM" id="SSF53254">
    <property type="entry name" value="Phosphoglycerate mutase-like"/>
    <property type="match status" value="1"/>
</dbReference>
<sequence>MSEVRANSRRNFVLMRHGERADWKREYVSRPWDPPLTEEGTAKVATVASTHFPKANLCKVVSSPFTRCLETAAAARAELGITTRVLVDNGLAEIFNSRKLCVDSAPAMPSLAECTHDPGCALSCRGTPHPRPLAMPLLPRVAHTNDPRLCPLLPRLAAHPRPPAMPSLAEMEEALPGVLDLGTPSAVSLPAWGEPDKPDGYKRMHAAVRRLVDAHASQGVLLVTHGDAIAAVFESLRPGTMVYGVDFCAFIQVCCGVHDGDEWEITEYVGIQYTDSFS</sequence>
<name>A0AAE0GIR4_9CHLO</name>
<dbReference type="CDD" id="cd07040">
    <property type="entry name" value="HP"/>
    <property type="match status" value="1"/>
</dbReference>
<accession>A0AAE0GIR4</accession>
<dbReference type="Pfam" id="PF00300">
    <property type="entry name" value="His_Phos_1"/>
    <property type="match status" value="2"/>
</dbReference>
<dbReference type="AlphaFoldDB" id="A0AAE0GIR4"/>
<dbReference type="SMART" id="SM00855">
    <property type="entry name" value="PGAM"/>
    <property type="match status" value="1"/>
</dbReference>
<dbReference type="EMBL" id="LGRX02005267">
    <property type="protein sequence ID" value="KAK3278827.1"/>
    <property type="molecule type" value="Genomic_DNA"/>
</dbReference>
<dbReference type="PANTHER" id="PTHR16469">
    <property type="entry name" value="UBIQUITIN-ASSOCIATED AND SH3 DOMAIN-CONTAINING BA-RELATED"/>
    <property type="match status" value="1"/>
</dbReference>
<proteinExistence type="predicted"/>
<gene>
    <name evidence="1" type="ORF">CYMTET_13267</name>
</gene>
<keyword evidence="2" id="KW-1185">Reference proteome</keyword>
<dbReference type="InterPro" id="IPR029033">
    <property type="entry name" value="His_PPase_superfam"/>
</dbReference>
<comment type="caution">
    <text evidence="1">The sequence shown here is derived from an EMBL/GenBank/DDBJ whole genome shotgun (WGS) entry which is preliminary data.</text>
</comment>
<dbReference type="PANTHER" id="PTHR16469:SF27">
    <property type="entry name" value="UBIQUITIN-ASSOCIATED AND SH3 DOMAIN-CONTAINING BA-RELATED"/>
    <property type="match status" value="1"/>
</dbReference>
<organism evidence="1 2">
    <name type="scientific">Cymbomonas tetramitiformis</name>
    <dbReference type="NCBI Taxonomy" id="36881"/>
    <lineage>
        <taxon>Eukaryota</taxon>
        <taxon>Viridiplantae</taxon>
        <taxon>Chlorophyta</taxon>
        <taxon>Pyramimonadophyceae</taxon>
        <taxon>Pyramimonadales</taxon>
        <taxon>Pyramimonadaceae</taxon>
        <taxon>Cymbomonas</taxon>
    </lineage>
</organism>
<protein>
    <submittedName>
        <fullName evidence="1">Uncharacterized protein</fullName>
    </submittedName>
</protein>
<reference evidence="1 2" key="1">
    <citation type="journal article" date="2015" name="Genome Biol. Evol.">
        <title>Comparative Genomics of a Bacterivorous Green Alga Reveals Evolutionary Causalities and Consequences of Phago-Mixotrophic Mode of Nutrition.</title>
        <authorList>
            <person name="Burns J.A."/>
            <person name="Paasch A."/>
            <person name="Narechania A."/>
            <person name="Kim E."/>
        </authorList>
    </citation>
    <scope>NUCLEOTIDE SEQUENCE [LARGE SCALE GENOMIC DNA]</scope>
    <source>
        <strain evidence="1 2">PLY_AMNH</strain>
    </source>
</reference>
<dbReference type="Proteomes" id="UP001190700">
    <property type="component" value="Unassembled WGS sequence"/>
</dbReference>
<dbReference type="InterPro" id="IPR051710">
    <property type="entry name" value="Phosphatase_SH3-domain"/>
</dbReference>
<dbReference type="Gene3D" id="3.40.50.1240">
    <property type="entry name" value="Phosphoglycerate mutase-like"/>
    <property type="match status" value="1"/>
</dbReference>